<keyword evidence="1" id="KW-0378">Hydrolase</keyword>
<name>A0A511XB37_9PROT</name>
<dbReference type="InterPro" id="IPR008979">
    <property type="entry name" value="Galactose-bd-like_sf"/>
</dbReference>
<dbReference type="SUPFAM" id="SSF53474">
    <property type="entry name" value="alpha/beta-Hydrolases"/>
    <property type="match status" value="1"/>
</dbReference>
<dbReference type="SMART" id="SM00939">
    <property type="entry name" value="PepX_C"/>
    <property type="match status" value="1"/>
</dbReference>
<dbReference type="Pfam" id="PF02129">
    <property type="entry name" value="Peptidase_S15"/>
    <property type="match status" value="1"/>
</dbReference>
<proteinExistence type="predicted"/>
<feature type="domain" description="Xaa-Pro dipeptidyl-peptidase C-terminal" evidence="2">
    <location>
        <begin position="421"/>
        <end position="679"/>
    </location>
</feature>
<dbReference type="InterPro" id="IPR005674">
    <property type="entry name" value="CocE/Ser_esterase"/>
</dbReference>
<evidence type="ECO:0000313" key="3">
    <source>
        <dbReference type="EMBL" id="GEN60135.1"/>
    </source>
</evidence>
<dbReference type="InterPro" id="IPR000383">
    <property type="entry name" value="Xaa-Pro-like_dom"/>
</dbReference>
<comment type="caution">
    <text evidence="3">The sequence shown here is derived from an EMBL/GenBank/DDBJ whole genome shotgun (WGS) entry which is preliminary data.</text>
</comment>
<dbReference type="GO" id="GO:0008239">
    <property type="term" value="F:dipeptidyl-peptidase activity"/>
    <property type="evidence" value="ECO:0007669"/>
    <property type="project" value="InterPro"/>
</dbReference>
<keyword evidence="4" id="KW-1185">Reference proteome</keyword>
<evidence type="ECO:0000256" key="1">
    <source>
        <dbReference type="ARBA" id="ARBA00022801"/>
    </source>
</evidence>
<evidence type="ECO:0000259" key="2">
    <source>
        <dbReference type="SMART" id="SM00939"/>
    </source>
</evidence>
<accession>A0A511XB37</accession>
<dbReference type="InterPro" id="IPR013736">
    <property type="entry name" value="Xaa-Pro_dipept_C"/>
</dbReference>
<dbReference type="SUPFAM" id="SSF49785">
    <property type="entry name" value="Galactose-binding domain-like"/>
    <property type="match status" value="1"/>
</dbReference>
<protein>
    <submittedName>
        <fullName evidence="3">Glutaryl-7-ACA acylase</fullName>
    </submittedName>
</protein>
<dbReference type="InterPro" id="IPR029058">
    <property type="entry name" value="AB_hydrolase_fold"/>
</dbReference>
<dbReference type="AlphaFoldDB" id="A0A511XB37"/>
<sequence length="684" mass="75682">MRGLPSARLGVPLEQVTVILQPSTKQRGRPSANERLSVFAFTHHSRTQFMKIRAILKILLATQALPLTALAAPTTGLFPDMPETFKVDSSSFNYVRRDVMIPMRDGVKLHTIIIIPKGAHDAGMLMTRTPYSADKMAARTSSGDEASSLQGYDNMPDVILDGGYIRVLQDVRGKYESEGRYVMNRPMRGPLNATSVDHSTDTWDTIEWLIHNVPESNGKVGVIGVSYDGYTALTALVHPHPALKVSVPMNPMVDGWMGDDWFHNGAFREEMLPYVYEQDGTPKNTVKWWSSQYDGYDLYLNGVSAGAVGKSRGMEQIGFFRALLAHPAYDSFWQAQAMDKILASEGLKVPTMLVHSLWDQEDIYGALATYYALHRSPASSANLYLVMGPWNHGGEIRAASTLGPVALRSDTGYYFRKNVLEPFLAHYLKDAATPLPARVTRFRTGDNVWETTDALPPAACASGCEALHFQANHGLGFSTPGADASPVNYVADPAHPVPYIPRPIRPKGVEGSPWPYWLATDQRNVTARTDVATFTSPVLTQPVTLRGEPLVHLTASTTGTDGDFVVKLIDVYPDEVADQREMGGYQFMVSADILRGRYRNGFDKPAAVPANTPQLYKFPLPMTNHTFLPGHRIMVQIQSSWFPLYDRNPQSYVDNIFLAPADSYKPATVSIDVKGSWIEVPVQK</sequence>
<organism evidence="3 4">
    <name type="scientific">Acetobacter nitrogenifigens DSM 23921 = NBRC 105050</name>
    <dbReference type="NCBI Taxonomy" id="1120919"/>
    <lineage>
        <taxon>Bacteria</taxon>
        <taxon>Pseudomonadati</taxon>
        <taxon>Pseudomonadota</taxon>
        <taxon>Alphaproteobacteria</taxon>
        <taxon>Acetobacterales</taxon>
        <taxon>Acetobacteraceae</taxon>
        <taxon>Acetobacter</taxon>
    </lineage>
</organism>
<dbReference type="Pfam" id="PF08530">
    <property type="entry name" value="PepX_C"/>
    <property type="match status" value="1"/>
</dbReference>
<dbReference type="EMBL" id="BJYF01000011">
    <property type="protein sequence ID" value="GEN60135.1"/>
    <property type="molecule type" value="Genomic_DNA"/>
</dbReference>
<dbReference type="Gene3D" id="1.10.3020.10">
    <property type="entry name" value="alpha-amino acid ester hydrolase ( Helical cap domain)"/>
    <property type="match status" value="1"/>
</dbReference>
<dbReference type="Gene3D" id="3.40.50.1820">
    <property type="entry name" value="alpha/beta hydrolase"/>
    <property type="match status" value="1"/>
</dbReference>
<evidence type="ECO:0000313" key="4">
    <source>
        <dbReference type="Proteomes" id="UP000321635"/>
    </source>
</evidence>
<dbReference type="Proteomes" id="UP000321635">
    <property type="component" value="Unassembled WGS sequence"/>
</dbReference>
<gene>
    <name evidence="3" type="primary">gaa_2</name>
    <name evidence="3" type="ORF">ANI02nite_20190</name>
</gene>
<dbReference type="Gene3D" id="2.60.120.260">
    <property type="entry name" value="Galactose-binding domain-like"/>
    <property type="match status" value="1"/>
</dbReference>
<dbReference type="NCBIfam" id="TIGR00976">
    <property type="entry name" value="CocE_NonD"/>
    <property type="match status" value="1"/>
</dbReference>
<dbReference type="STRING" id="1120919.GCA_000429165_00989"/>
<reference evidence="3 4" key="1">
    <citation type="submission" date="2019-07" db="EMBL/GenBank/DDBJ databases">
        <title>Whole genome shotgun sequence of Acetobacter nitrogenifigens NBRC 105050.</title>
        <authorList>
            <person name="Hosoyama A."/>
            <person name="Uohara A."/>
            <person name="Ohji S."/>
            <person name="Ichikawa N."/>
        </authorList>
    </citation>
    <scope>NUCLEOTIDE SEQUENCE [LARGE SCALE GENOMIC DNA]</scope>
    <source>
        <strain evidence="3 4">NBRC 105050</strain>
    </source>
</reference>